<reference evidence="1 2" key="1">
    <citation type="submission" date="2013-03" db="EMBL/GenBank/DDBJ databases">
        <title>Salinisphaera hydrothermalis C41B8 Genome Sequencing.</title>
        <authorList>
            <person name="Li C."/>
            <person name="Lai Q."/>
            <person name="Shao Z."/>
        </authorList>
    </citation>
    <scope>NUCLEOTIDE SEQUENCE [LARGE SCALE GENOMIC DNA]</scope>
    <source>
        <strain evidence="1 2">C41B8</strain>
    </source>
</reference>
<protein>
    <submittedName>
        <fullName evidence="1">MaoC domain protein dehydratase</fullName>
    </submittedName>
</protein>
<gene>
    <name evidence="1" type="ORF">C41B8_09451</name>
</gene>
<dbReference type="RefSeq" id="WP_037337020.1">
    <property type="nucleotide sequence ID" value="NZ_APNK01000011.1"/>
</dbReference>
<dbReference type="eggNOG" id="COG2030">
    <property type="taxonomic scope" value="Bacteria"/>
</dbReference>
<organism evidence="1 2">
    <name type="scientific">Salinisphaera hydrothermalis (strain C41B8)</name>
    <dbReference type="NCBI Taxonomy" id="1304275"/>
    <lineage>
        <taxon>Bacteria</taxon>
        <taxon>Pseudomonadati</taxon>
        <taxon>Pseudomonadota</taxon>
        <taxon>Gammaproteobacteria</taxon>
        <taxon>Salinisphaerales</taxon>
        <taxon>Salinisphaeraceae</taxon>
        <taxon>Salinisphaera</taxon>
    </lineage>
</organism>
<keyword evidence="2" id="KW-1185">Reference proteome</keyword>
<name>A0A084ILK9_SALHC</name>
<dbReference type="STRING" id="1304275.C41B8_09451"/>
<dbReference type="Gene3D" id="3.10.129.10">
    <property type="entry name" value="Hotdog Thioesterase"/>
    <property type="match status" value="1"/>
</dbReference>
<dbReference type="Proteomes" id="UP000028302">
    <property type="component" value="Unassembled WGS sequence"/>
</dbReference>
<dbReference type="AlphaFoldDB" id="A0A084ILK9"/>
<dbReference type="SUPFAM" id="SSF54637">
    <property type="entry name" value="Thioesterase/thiol ester dehydrase-isomerase"/>
    <property type="match status" value="1"/>
</dbReference>
<dbReference type="EMBL" id="APNK01000011">
    <property type="protein sequence ID" value="KEZ77593.1"/>
    <property type="molecule type" value="Genomic_DNA"/>
</dbReference>
<dbReference type="OrthoDB" id="5298629at2"/>
<proteinExistence type="predicted"/>
<comment type="caution">
    <text evidence="1">The sequence shown here is derived from an EMBL/GenBank/DDBJ whole genome shotgun (WGS) entry which is preliminary data.</text>
</comment>
<evidence type="ECO:0000313" key="2">
    <source>
        <dbReference type="Proteomes" id="UP000028302"/>
    </source>
</evidence>
<dbReference type="InterPro" id="IPR029069">
    <property type="entry name" value="HotDog_dom_sf"/>
</dbReference>
<sequence length="140" mass="15567">MRYWEDLAVGETHRYGRYELTEKEHADFVSRFAVPAVVGADADAVPGYWLCCIAMRLLVDHALTDMASLGSPGVDRIDWPTAARIGDVLTLSTELLSARVLESRPEMGLIKQTMTLENQRGDAVARMWTNALVARRETAS</sequence>
<evidence type="ECO:0000313" key="1">
    <source>
        <dbReference type="EMBL" id="KEZ77593.1"/>
    </source>
</evidence>
<accession>A0A084ILK9</accession>